<dbReference type="Proteomes" id="UP000650511">
    <property type="component" value="Unassembled WGS sequence"/>
</dbReference>
<dbReference type="SUPFAM" id="SSF47384">
    <property type="entry name" value="Homodimeric domain of signal transducing histidine kinase"/>
    <property type="match status" value="1"/>
</dbReference>
<dbReference type="PANTHER" id="PTHR43711:SF1">
    <property type="entry name" value="HISTIDINE KINASE 1"/>
    <property type="match status" value="1"/>
</dbReference>
<evidence type="ECO:0000313" key="9">
    <source>
        <dbReference type="EMBL" id="GGI05154.1"/>
    </source>
</evidence>
<dbReference type="InterPro" id="IPR003661">
    <property type="entry name" value="HisK_dim/P_dom"/>
</dbReference>
<sequence length="226" mass="23317">MLVHELRTPISSIGSLTRALGDGDRLGPEERRQALELVALHTEHLAAMLDDVRDFSAGLRDRSVGPGAEPTRRAPTAPPHVLGPPVARAGPVALPELVLGAASACGIPAARLDVVGADTTVHSDAVRLRRIVTNLLENAARHGASDAPVAVSWALVGGELRLRVRSRVRSATGTTTAGAGLGIPIVDALAHSLGGRVEHRRSAGHHDAVLCLPSGEPTPPPPVGSP</sequence>
<dbReference type="PROSITE" id="PS50109">
    <property type="entry name" value="HIS_KIN"/>
    <property type="match status" value="1"/>
</dbReference>
<dbReference type="SMART" id="SM00387">
    <property type="entry name" value="HATPase_c"/>
    <property type="match status" value="1"/>
</dbReference>
<dbReference type="InterPro" id="IPR036097">
    <property type="entry name" value="HisK_dim/P_sf"/>
</dbReference>
<accession>A0A8J3A772</accession>
<dbReference type="Pfam" id="PF00512">
    <property type="entry name" value="HisKA"/>
    <property type="match status" value="1"/>
</dbReference>
<evidence type="ECO:0000256" key="1">
    <source>
        <dbReference type="ARBA" id="ARBA00000085"/>
    </source>
</evidence>
<keyword evidence="5" id="KW-0418">Kinase</keyword>
<keyword evidence="10" id="KW-1185">Reference proteome</keyword>
<proteinExistence type="predicted"/>
<evidence type="ECO:0000256" key="7">
    <source>
        <dbReference type="SAM" id="MobiDB-lite"/>
    </source>
</evidence>
<reference evidence="9" key="1">
    <citation type="journal article" date="2014" name="Int. J. Syst. Evol. Microbiol.">
        <title>Complete genome sequence of Corynebacterium casei LMG S-19264T (=DSM 44701T), isolated from a smear-ripened cheese.</title>
        <authorList>
            <consortium name="US DOE Joint Genome Institute (JGI-PGF)"/>
            <person name="Walter F."/>
            <person name="Albersmeier A."/>
            <person name="Kalinowski J."/>
            <person name="Ruckert C."/>
        </authorList>
    </citation>
    <scope>NUCLEOTIDE SEQUENCE</scope>
    <source>
        <strain evidence="9">CGMCC 1.14988</strain>
    </source>
</reference>
<dbReference type="InterPro" id="IPR036890">
    <property type="entry name" value="HATPase_C_sf"/>
</dbReference>
<keyword evidence="4" id="KW-0808">Transferase</keyword>
<gene>
    <name evidence="9" type="ORF">GCM10011354_12680</name>
</gene>
<dbReference type="EMBL" id="BMHA01000004">
    <property type="protein sequence ID" value="GGI05154.1"/>
    <property type="molecule type" value="Genomic_DNA"/>
</dbReference>
<name>A0A8J3A772_9ACTN</name>
<dbReference type="InterPro" id="IPR050736">
    <property type="entry name" value="Sensor_HK_Regulatory"/>
</dbReference>
<dbReference type="CDD" id="cd00082">
    <property type="entry name" value="HisKA"/>
    <property type="match status" value="1"/>
</dbReference>
<dbReference type="PANTHER" id="PTHR43711">
    <property type="entry name" value="TWO-COMPONENT HISTIDINE KINASE"/>
    <property type="match status" value="1"/>
</dbReference>
<reference evidence="9" key="2">
    <citation type="submission" date="2020-09" db="EMBL/GenBank/DDBJ databases">
        <authorList>
            <person name="Sun Q."/>
            <person name="Zhou Y."/>
        </authorList>
    </citation>
    <scope>NUCLEOTIDE SEQUENCE</scope>
    <source>
        <strain evidence="9">CGMCC 1.14988</strain>
    </source>
</reference>
<dbReference type="AlphaFoldDB" id="A0A8J3A772"/>
<dbReference type="EC" id="2.7.13.3" evidence="3"/>
<protein>
    <recommendedName>
        <fullName evidence="3">histidine kinase</fullName>
        <ecNumber evidence="3">2.7.13.3</ecNumber>
    </recommendedName>
</protein>
<comment type="catalytic activity">
    <reaction evidence="1">
        <text>ATP + protein L-histidine = ADP + protein N-phospho-L-histidine.</text>
        <dbReference type="EC" id="2.7.13.3"/>
    </reaction>
</comment>
<evidence type="ECO:0000259" key="8">
    <source>
        <dbReference type="PROSITE" id="PS50109"/>
    </source>
</evidence>
<evidence type="ECO:0000256" key="2">
    <source>
        <dbReference type="ARBA" id="ARBA00004236"/>
    </source>
</evidence>
<dbReference type="InterPro" id="IPR005467">
    <property type="entry name" value="His_kinase_dom"/>
</dbReference>
<dbReference type="Pfam" id="PF02518">
    <property type="entry name" value="HATPase_c"/>
    <property type="match status" value="1"/>
</dbReference>
<evidence type="ECO:0000313" key="10">
    <source>
        <dbReference type="Proteomes" id="UP000650511"/>
    </source>
</evidence>
<dbReference type="Gene3D" id="1.10.287.130">
    <property type="match status" value="1"/>
</dbReference>
<comment type="caution">
    <text evidence="9">The sequence shown here is derived from an EMBL/GenBank/DDBJ whole genome shotgun (WGS) entry which is preliminary data.</text>
</comment>
<feature type="domain" description="Histidine kinase" evidence="8">
    <location>
        <begin position="1"/>
        <end position="216"/>
    </location>
</feature>
<keyword evidence="6" id="KW-0902">Two-component regulatory system</keyword>
<evidence type="ECO:0000256" key="5">
    <source>
        <dbReference type="ARBA" id="ARBA00022777"/>
    </source>
</evidence>
<dbReference type="Gene3D" id="3.30.565.10">
    <property type="entry name" value="Histidine kinase-like ATPase, C-terminal domain"/>
    <property type="match status" value="1"/>
</dbReference>
<dbReference type="GO" id="GO:0005886">
    <property type="term" value="C:plasma membrane"/>
    <property type="evidence" value="ECO:0007669"/>
    <property type="project" value="UniProtKB-SubCell"/>
</dbReference>
<dbReference type="SUPFAM" id="SSF55874">
    <property type="entry name" value="ATPase domain of HSP90 chaperone/DNA topoisomerase II/histidine kinase"/>
    <property type="match status" value="1"/>
</dbReference>
<comment type="subcellular location">
    <subcellularLocation>
        <location evidence="2">Cell membrane</location>
    </subcellularLocation>
</comment>
<dbReference type="InterPro" id="IPR003594">
    <property type="entry name" value="HATPase_dom"/>
</dbReference>
<feature type="region of interest" description="Disordered" evidence="7">
    <location>
        <begin position="60"/>
        <end position="84"/>
    </location>
</feature>
<evidence type="ECO:0000256" key="6">
    <source>
        <dbReference type="ARBA" id="ARBA00023012"/>
    </source>
</evidence>
<organism evidence="9 10">
    <name type="scientific">Egicoccus halophilus</name>
    <dbReference type="NCBI Taxonomy" id="1670830"/>
    <lineage>
        <taxon>Bacteria</taxon>
        <taxon>Bacillati</taxon>
        <taxon>Actinomycetota</taxon>
        <taxon>Nitriliruptoria</taxon>
        <taxon>Egicoccales</taxon>
        <taxon>Egicoccaceae</taxon>
        <taxon>Egicoccus</taxon>
    </lineage>
</organism>
<evidence type="ECO:0000256" key="4">
    <source>
        <dbReference type="ARBA" id="ARBA00022679"/>
    </source>
</evidence>
<evidence type="ECO:0000256" key="3">
    <source>
        <dbReference type="ARBA" id="ARBA00012438"/>
    </source>
</evidence>
<dbReference type="GO" id="GO:0000155">
    <property type="term" value="F:phosphorelay sensor kinase activity"/>
    <property type="evidence" value="ECO:0007669"/>
    <property type="project" value="InterPro"/>
</dbReference>